<comment type="subcellular location">
    <subcellularLocation>
        <location evidence="5">Cytoplasm</location>
    </subcellularLocation>
    <subcellularLocation>
        <location evidence="4">Endoplasmic reticulum membrane</location>
        <topology evidence="4">Multi-pass membrane protein</topology>
    </subcellularLocation>
    <subcellularLocation>
        <location evidence="3">Endoplasmic reticulum membrane</location>
        <topology evidence="3">Peripheral membrane protein</topology>
    </subcellularLocation>
    <subcellularLocation>
        <location evidence="2">Golgi apparatus membrane</location>
        <topology evidence="2">Peripheral membrane protein</topology>
    </subcellularLocation>
</comment>
<keyword evidence="18" id="KW-0256">Endoplasmic reticulum</keyword>
<feature type="transmembrane region" description="Helical" evidence="31">
    <location>
        <begin position="74"/>
        <end position="96"/>
    </location>
</feature>
<evidence type="ECO:0000256" key="26">
    <source>
        <dbReference type="ARBA" id="ARBA00023232"/>
    </source>
</evidence>
<evidence type="ECO:0000256" key="30">
    <source>
        <dbReference type="ARBA" id="ARBA00048047"/>
    </source>
</evidence>
<name>A0A182E300_ONCOC</name>
<comment type="similarity">
    <text evidence="8">Belongs to the EMC4 family.</text>
</comment>
<dbReference type="InterPro" id="IPR005956">
    <property type="entry name" value="4OHPhenylPyrv_dOase"/>
</dbReference>
<dbReference type="PROSITE" id="PS51819">
    <property type="entry name" value="VOC"/>
    <property type="match status" value="2"/>
</dbReference>
<dbReference type="NCBIfam" id="TIGR01263">
    <property type="entry name" value="4HPPD"/>
    <property type="match status" value="1"/>
</dbReference>
<dbReference type="InterPro" id="IPR009445">
    <property type="entry name" value="TMEM85/Emc4"/>
</dbReference>
<keyword evidence="16" id="KW-0479">Metal-binding</keyword>
<comment type="subunit">
    <text evidence="10">Homodimer.</text>
</comment>
<evidence type="ECO:0000256" key="10">
    <source>
        <dbReference type="ARBA" id="ARBA00011738"/>
    </source>
</evidence>
<evidence type="ECO:0000256" key="14">
    <source>
        <dbReference type="ARBA" id="ARBA00022490"/>
    </source>
</evidence>
<dbReference type="FunFam" id="3.10.180.10:FF:000022">
    <property type="entry name" value="4-hydroxyphenylpyruvate dioxygenase"/>
    <property type="match status" value="1"/>
</dbReference>
<keyword evidence="14" id="KW-0963">Cytoplasm</keyword>
<keyword evidence="19" id="KW-0828">Tyrosine catabolism</keyword>
<dbReference type="GO" id="GO:0006572">
    <property type="term" value="P:L-tyrosine catabolic process"/>
    <property type="evidence" value="ECO:0007669"/>
    <property type="project" value="UniProtKB-KW"/>
</dbReference>
<evidence type="ECO:0000256" key="16">
    <source>
        <dbReference type="ARBA" id="ARBA00022723"/>
    </source>
</evidence>
<feature type="domain" description="VOC" evidence="32">
    <location>
        <begin position="170"/>
        <end position="298"/>
    </location>
</feature>
<dbReference type="GO" id="GO:0006559">
    <property type="term" value="P:L-phenylalanine catabolic process"/>
    <property type="evidence" value="ECO:0007669"/>
    <property type="project" value="UniProtKB-KW"/>
</dbReference>
<dbReference type="SUPFAM" id="SSF54593">
    <property type="entry name" value="Glyoxalase/Bleomycin resistance protein/Dihydroxybiphenyl dioxygenase"/>
    <property type="match status" value="1"/>
</dbReference>
<dbReference type="WBParaSite" id="nOo.2.0.1.t02353-RA">
    <property type="protein sequence ID" value="nOo.2.0.1.t02353-RA"/>
    <property type="gene ID" value="nOo.2.0.1.g02353"/>
</dbReference>
<evidence type="ECO:0000256" key="19">
    <source>
        <dbReference type="ARBA" id="ARBA00022878"/>
    </source>
</evidence>
<dbReference type="Pfam" id="PF06417">
    <property type="entry name" value="EMC4"/>
    <property type="match status" value="1"/>
</dbReference>
<dbReference type="GO" id="GO:0000139">
    <property type="term" value="C:Golgi membrane"/>
    <property type="evidence" value="ECO:0007669"/>
    <property type="project" value="UniProtKB-SubCell"/>
</dbReference>
<comment type="similarity">
    <text evidence="7">Belongs to the 4HPPD family.</text>
</comment>
<dbReference type="EC" id="1.13.11.27" evidence="11"/>
<keyword evidence="22" id="KW-0560">Oxidoreductase</keyword>
<evidence type="ECO:0000256" key="31">
    <source>
        <dbReference type="SAM" id="Phobius"/>
    </source>
</evidence>
<evidence type="ECO:0000313" key="33">
    <source>
        <dbReference type="EMBL" id="VDK66116.1"/>
    </source>
</evidence>
<comment type="cofactor">
    <cofactor evidence="1">
        <name>Fe cation</name>
        <dbReference type="ChEBI" id="CHEBI:24875"/>
    </cofactor>
</comment>
<evidence type="ECO:0000256" key="29">
    <source>
        <dbReference type="ARBA" id="ARBA00033727"/>
    </source>
</evidence>
<evidence type="ECO:0000313" key="35">
    <source>
        <dbReference type="WBParaSite" id="nOo.2.0.1.t02353-RA"/>
    </source>
</evidence>
<dbReference type="EMBL" id="UYRW01000363">
    <property type="protein sequence ID" value="VDK66116.1"/>
    <property type="molecule type" value="Genomic_DNA"/>
</dbReference>
<evidence type="ECO:0000256" key="8">
    <source>
        <dbReference type="ARBA" id="ARBA00007715"/>
    </source>
</evidence>
<reference evidence="35" key="1">
    <citation type="submission" date="2016-06" db="UniProtKB">
        <authorList>
            <consortium name="WormBaseParasite"/>
        </authorList>
    </citation>
    <scope>IDENTIFICATION</scope>
</reference>
<feature type="domain" description="VOC" evidence="32">
    <location>
        <begin position="329"/>
        <end position="489"/>
    </location>
</feature>
<evidence type="ECO:0000256" key="27">
    <source>
        <dbReference type="ARBA" id="ARBA00029786"/>
    </source>
</evidence>
<evidence type="ECO:0000256" key="5">
    <source>
        <dbReference type="ARBA" id="ARBA00004496"/>
    </source>
</evidence>
<sequence length="536" mass="61169">MSLAKWKLDLTNAGTRTVNRVMDSSLNPPGYSQAGTTVQQIEQTGDNEQTHHLMKKRAWDMALQPVKSLPMNLFMMYMSGNTISIFPIMMIAMMAWRPVKALMNVNSAFKPLQDEHVGSLLLHKLVFVLGNMIAIAMALYKLHSMGLLPNHASDWLDFQLPPQRMQYSFELKKGHDDGIGCANRSSYWYCINFGFRQFAKKENAQWSSIAIRNGNIVFIFTTCKGRDEDFVKHLNIHGDSVRDVSFLTNDINATVKHIIEEGGFLIRPIEIVADDDGFVKSAVIGLPECDVRHTLLDSKTYQGFFLPRYEQYDCSSDILKSLKEISIVSVDHFVINYPVDFVQPVSHYYHKIFDFEEIWSSDESVFSSSYSAMKIVLLGNKSRTIQIGLTEPIPKILGIRGQIQEFLDYNGGAGVQHIAFLVDDIIQTAERMKCRGVKFIAIPDQYYTDLEERLSTSPVKLLENFEKIKQLRILMDFDSHGYLLQIFTQPVQDRPTLFFEVIQRNNFNGFGDGNIKALFNAVEKEQEKRGTLHHTS</sequence>
<reference evidence="33 34" key="2">
    <citation type="submission" date="2018-08" db="EMBL/GenBank/DDBJ databases">
        <authorList>
            <person name="Laetsch R D."/>
            <person name="Stevens L."/>
            <person name="Kumar S."/>
            <person name="Blaxter L. M."/>
        </authorList>
    </citation>
    <scope>NUCLEOTIDE SEQUENCE [LARGE SCALE GENOMIC DNA]</scope>
</reference>
<evidence type="ECO:0000256" key="23">
    <source>
        <dbReference type="ARBA" id="ARBA00023004"/>
    </source>
</evidence>
<dbReference type="InterPro" id="IPR004360">
    <property type="entry name" value="Glyas_Fos-R_dOase_dom"/>
</dbReference>
<keyword evidence="20" id="KW-0223">Dioxygenase</keyword>
<evidence type="ECO:0000256" key="1">
    <source>
        <dbReference type="ARBA" id="ARBA00001962"/>
    </source>
</evidence>
<dbReference type="PANTHER" id="PTHR11959:SF3">
    <property type="entry name" value="PROTEIN C31H2.4-RELATED"/>
    <property type="match status" value="1"/>
</dbReference>
<dbReference type="GO" id="GO:0042803">
    <property type="term" value="F:protein homodimerization activity"/>
    <property type="evidence" value="ECO:0007669"/>
    <property type="project" value="UniProtKB-ARBA"/>
</dbReference>
<evidence type="ECO:0000256" key="4">
    <source>
        <dbReference type="ARBA" id="ARBA00004477"/>
    </source>
</evidence>
<keyword evidence="26" id="KW-0585">Phenylalanine catabolism</keyword>
<evidence type="ECO:0000256" key="6">
    <source>
        <dbReference type="ARBA" id="ARBA00005162"/>
    </source>
</evidence>
<evidence type="ECO:0000256" key="7">
    <source>
        <dbReference type="ARBA" id="ARBA00005877"/>
    </source>
</evidence>
<dbReference type="GO" id="GO:0003868">
    <property type="term" value="F:4-hydroxyphenylpyruvate dioxygenase activity"/>
    <property type="evidence" value="ECO:0007669"/>
    <property type="project" value="UniProtKB-EC"/>
</dbReference>
<evidence type="ECO:0000313" key="34">
    <source>
        <dbReference type="Proteomes" id="UP000271087"/>
    </source>
</evidence>
<evidence type="ECO:0000256" key="12">
    <source>
        <dbReference type="ARBA" id="ARBA00018452"/>
    </source>
</evidence>
<dbReference type="OrthoDB" id="414569at2759"/>
<keyword evidence="23" id="KW-0408">Iron</keyword>
<gene>
    <name evidence="33" type="ORF">NOO_LOCUS2353</name>
</gene>
<evidence type="ECO:0000256" key="22">
    <source>
        <dbReference type="ARBA" id="ARBA00023002"/>
    </source>
</evidence>
<keyword evidence="15 31" id="KW-0812">Transmembrane</keyword>
<dbReference type="AlphaFoldDB" id="A0A182E300"/>
<keyword evidence="34" id="KW-1185">Reference proteome</keyword>
<evidence type="ECO:0000256" key="17">
    <source>
        <dbReference type="ARBA" id="ARBA00022737"/>
    </source>
</evidence>
<dbReference type="CDD" id="cd07250">
    <property type="entry name" value="HPPD_C_like"/>
    <property type="match status" value="1"/>
</dbReference>
<evidence type="ECO:0000259" key="32">
    <source>
        <dbReference type="PROSITE" id="PS51819"/>
    </source>
</evidence>
<comment type="catalytic activity">
    <reaction evidence="30">
        <text>3-(4-hydroxyphenyl)pyruvate + O2 = homogentisate + CO2</text>
        <dbReference type="Rhea" id="RHEA:16189"/>
        <dbReference type="ChEBI" id="CHEBI:15379"/>
        <dbReference type="ChEBI" id="CHEBI:16169"/>
        <dbReference type="ChEBI" id="CHEBI:16526"/>
        <dbReference type="ChEBI" id="CHEBI:36242"/>
        <dbReference type="EC" id="1.13.11.27"/>
    </reaction>
    <physiologicalReaction direction="left-to-right" evidence="30">
        <dbReference type="Rhea" id="RHEA:16190"/>
    </physiologicalReaction>
</comment>
<dbReference type="InterPro" id="IPR029068">
    <property type="entry name" value="Glyas_Bleomycin-R_OHBP_Dase"/>
</dbReference>
<evidence type="ECO:0000256" key="11">
    <source>
        <dbReference type="ARBA" id="ARBA00013222"/>
    </source>
</evidence>
<evidence type="ECO:0000256" key="9">
    <source>
        <dbReference type="ARBA" id="ARBA00011276"/>
    </source>
</evidence>
<evidence type="ECO:0000256" key="15">
    <source>
        <dbReference type="ARBA" id="ARBA00022692"/>
    </source>
</evidence>
<evidence type="ECO:0000256" key="13">
    <source>
        <dbReference type="ARBA" id="ARBA00020820"/>
    </source>
</evidence>
<evidence type="ECO:0000256" key="3">
    <source>
        <dbReference type="ARBA" id="ARBA00004406"/>
    </source>
</evidence>
<evidence type="ECO:0000256" key="18">
    <source>
        <dbReference type="ARBA" id="ARBA00022824"/>
    </source>
</evidence>
<evidence type="ECO:0000256" key="28">
    <source>
        <dbReference type="ARBA" id="ARBA00031143"/>
    </source>
</evidence>
<keyword evidence="17" id="KW-0677">Repeat</keyword>
<evidence type="ECO:0000256" key="20">
    <source>
        <dbReference type="ARBA" id="ARBA00022964"/>
    </source>
</evidence>
<comment type="subunit">
    <text evidence="9">Component of the ER membrane protein complex (EMC).</text>
</comment>
<dbReference type="Proteomes" id="UP000271087">
    <property type="component" value="Unassembled WGS sequence"/>
</dbReference>
<feature type="transmembrane region" description="Helical" evidence="31">
    <location>
        <begin position="116"/>
        <end position="140"/>
    </location>
</feature>
<dbReference type="PANTHER" id="PTHR11959">
    <property type="entry name" value="4-HYDROXYPHENYLPYRUVATE DIOXYGENASE"/>
    <property type="match status" value="1"/>
</dbReference>
<accession>A0A182E300</accession>
<dbReference type="GO" id="GO:0005789">
    <property type="term" value="C:endoplasmic reticulum membrane"/>
    <property type="evidence" value="ECO:0007669"/>
    <property type="project" value="UniProtKB-SubCell"/>
</dbReference>
<dbReference type="InterPro" id="IPR041735">
    <property type="entry name" value="4OHPhenylPyrv_dOase_C"/>
</dbReference>
<evidence type="ECO:0000256" key="24">
    <source>
        <dbReference type="ARBA" id="ARBA00023034"/>
    </source>
</evidence>
<protein>
    <recommendedName>
        <fullName evidence="12">4-hydroxyphenylpyruvate dioxygenase</fullName>
        <ecNumber evidence="11">1.13.11.27</ecNumber>
    </recommendedName>
    <alternativeName>
        <fullName evidence="27">4-hydroxyphenylpyruvic acid oxidase</fullName>
    </alternativeName>
    <alternativeName>
        <fullName evidence="13">ER membrane protein complex subunit 4</fullName>
    </alternativeName>
    <alternativeName>
        <fullName evidence="28">Transmembrane protein 85</fullName>
    </alternativeName>
</protein>
<dbReference type="STRING" id="42157.A0A182E300"/>
<proteinExistence type="inferred from homology"/>
<dbReference type="Pfam" id="PF00903">
    <property type="entry name" value="Glyoxalase"/>
    <property type="match status" value="1"/>
</dbReference>
<keyword evidence="24" id="KW-0333">Golgi apparatus</keyword>
<evidence type="ECO:0000256" key="25">
    <source>
        <dbReference type="ARBA" id="ARBA00023136"/>
    </source>
</evidence>
<evidence type="ECO:0000256" key="2">
    <source>
        <dbReference type="ARBA" id="ARBA00004395"/>
    </source>
</evidence>
<comment type="pathway">
    <text evidence="6">Amino-acid degradation; L-phenylalanine degradation; acetoacetate and fumarate from L-phenylalanine: step 3/6.</text>
</comment>
<comment type="function">
    <text evidence="29">Catalyzes the conversion of 4-hydroxyphenylpyruvic acid to homogentisic acid, one of the steps in tyrosine catabolism.</text>
</comment>
<dbReference type="GO" id="GO:0046872">
    <property type="term" value="F:metal ion binding"/>
    <property type="evidence" value="ECO:0007669"/>
    <property type="project" value="UniProtKB-KW"/>
</dbReference>
<dbReference type="Gene3D" id="3.10.180.10">
    <property type="entry name" value="2,3-Dihydroxybiphenyl 1,2-Dioxygenase, domain 1"/>
    <property type="match status" value="2"/>
</dbReference>
<keyword evidence="25 31" id="KW-0472">Membrane</keyword>
<dbReference type="InterPro" id="IPR041736">
    <property type="entry name" value="4OHPhenylPyrv_dOase_N"/>
</dbReference>
<dbReference type="InterPro" id="IPR037523">
    <property type="entry name" value="VOC_core"/>
</dbReference>
<dbReference type="CDD" id="cd08342">
    <property type="entry name" value="HPPD_N_like"/>
    <property type="match status" value="1"/>
</dbReference>
<evidence type="ECO:0000256" key="21">
    <source>
        <dbReference type="ARBA" id="ARBA00022989"/>
    </source>
</evidence>
<keyword evidence="21 31" id="KW-1133">Transmembrane helix</keyword>
<organism evidence="35">
    <name type="scientific">Onchocerca ochengi</name>
    <name type="common">Filarial nematode worm</name>
    <dbReference type="NCBI Taxonomy" id="42157"/>
    <lineage>
        <taxon>Eukaryota</taxon>
        <taxon>Metazoa</taxon>
        <taxon>Ecdysozoa</taxon>
        <taxon>Nematoda</taxon>
        <taxon>Chromadorea</taxon>
        <taxon>Rhabditida</taxon>
        <taxon>Spirurina</taxon>
        <taxon>Spiruromorpha</taxon>
        <taxon>Filarioidea</taxon>
        <taxon>Onchocercidae</taxon>
        <taxon>Onchocerca</taxon>
    </lineage>
</organism>